<evidence type="ECO:0000256" key="1">
    <source>
        <dbReference type="SAM" id="MobiDB-lite"/>
    </source>
</evidence>
<name>A0A914LRI4_MELIC</name>
<evidence type="ECO:0000313" key="3">
    <source>
        <dbReference type="WBParaSite" id="Minc3s00740g16737"/>
    </source>
</evidence>
<feature type="region of interest" description="Disordered" evidence="1">
    <location>
        <begin position="1"/>
        <end position="40"/>
    </location>
</feature>
<dbReference type="WBParaSite" id="Minc3s00740g16737">
    <property type="protein sequence ID" value="Minc3s00740g16737"/>
    <property type="gene ID" value="Minc3s00740g16737"/>
</dbReference>
<reference evidence="3" key="1">
    <citation type="submission" date="2022-11" db="UniProtKB">
        <authorList>
            <consortium name="WormBaseParasite"/>
        </authorList>
    </citation>
    <scope>IDENTIFICATION</scope>
</reference>
<keyword evidence="2" id="KW-1185">Reference proteome</keyword>
<feature type="compositionally biased region" description="Low complexity" evidence="1">
    <location>
        <begin position="21"/>
        <end position="38"/>
    </location>
</feature>
<proteinExistence type="predicted"/>
<protein>
    <submittedName>
        <fullName evidence="3">Candidate secreted effector</fullName>
    </submittedName>
</protein>
<feature type="compositionally biased region" description="Basic residues" evidence="1">
    <location>
        <begin position="1"/>
        <end position="20"/>
    </location>
</feature>
<accession>A0A914LRI4</accession>
<evidence type="ECO:0000313" key="2">
    <source>
        <dbReference type="Proteomes" id="UP000887563"/>
    </source>
</evidence>
<dbReference type="AlphaFoldDB" id="A0A914LRI4"/>
<dbReference type="Proteomes" id="UP000887563">
    <property type="component" value="Unplaced"/>
</dbReference>
<sequence length="103" mass="12278">MRHRRHSRPWRNHSTTHRRNTTPSTLRLSSSPKSSSTRHLNSRIITRGWTLNRDGNYFISSKKYKTKNSLFFFIDRLLSTSFCPHATKFFTIRQNDVHMLVKS</sequence>
<organism evidence="2 3">
    <name type="scientific">Meloidogyne incognita</name>
    <name type="common">Southern root-knot nematode worm</name>
    <name type="synonym">Oxyuris incognita</name>
    <dbReference type="NCBI Taxonomy" id="6306"/>
    <lineage>
        <taxon>Eukaryota</taxon>
        <taxon>Metazoa</taxon>
        <taxon>Ecdysozoa</taxon>
        <taxon>Nematoda</taxon>
        <taxon>Chromadorea</taxon>
        <taxon>Rhabditida</taxon>
        <taxon>Tylenchina</taxon>
        <taxon>Tylenchomorpha</taxon>
        <taxon>Tylenchoidea</taxon>
        <taxon>Meloidogynidae</taxon>
        <taxon>Meloidogyninae</taxon>
        <taxon>Meloidogyne</taxon>
        <taxon>Meloidogyne incognita group</taxon>
    </lineage>
</organism>